<dbReference type="PANTHER" id="PTHR16504:SF4">
    <property type="entry name" value="5'(3')-DEOXYRIBONUCLEOTIDASE"/>
    <property type="match status" value="1"/>
</dbReference>
<dbReference type="SUPFAM" id="SSF53756">
    <property type="entry name" value="UDP-Glycosyltransferase/glycogen phosphorylase"/>
    <property type="match status" value="1"/>
</dbReference>
<dbReference type="SFLD" id="SFLDG01145">
    <property type="entry name" value="C1.2.1"/>
    <property type="match status" value="1"/>
</dbReference>
<dbReference type="PROSITE" id="PS50006">
    <property type="entry name" value="FHA_DOMAIN"/>
    <property type="match status" value="1"/>
</dbReference>
<dbReference type="EMBL" id="HBEO01015806">
    <property type="protein sequence ID" value="CAD8484640.1"/>
    <property type="molecule type" value="Transcribed_RNA"/>
</dbReference>
<feature type="active site" description="Proton donor" evidence="2">
    <location>
        <position position="576"/>
    </location>
</feature>
<dbReference type="Pfam" id="PF06941">
    <property type="entry name" value="NT5C"/>
    <property type="match status" value="1"/>
</dbReference>
<gene>
    <name evidence="6" type="ORF">HPHI1048_LOCUS10758</name>
</gene>
<dbReference type="SUPFAM" id="SSF56784">
    <property type="entry name" value="HAD-like"/>
    <property type="match status" value="1"/>
</dbReference>
<keyword evidence="4" id="KW-0732">Signal</keyword>
<dbReference type="InterPro" id="IPR036412">
    <property type="entry name" value="HAD-like_sf"/>
</dbReference>
<feature type="signal peptide" evidence="4">
    <location>
        <begin position="1"/>
        <end position="25"/>
    </location>
</feature>
<dbReference type="GO" id="GO:0008253">
    <property type="term" value="F:5'-nucleotidase activity"/>
    <property type="evidence" value="ECO:0007669"/>
    <property type="project" value="InterPro"/>
</dbReference>
<evidence type="ECO:0000259" key="5">
    <source>
        <dbReference type="PROSITE" id="PS50006"/>
    </source>
</evidence>
<dbReference type="InterPro" id="IPR000253">
    <property type="entry name" value="FHA_dom"/>
</dbReference>
<evidence type="ECO:0000256" key="2">
    <source>
        <dbReference type="PIRSR" id="PIRSR610708-1"/>
    </source>
</evidence>
<evidence type="ECO:0000256" key="1">
    <source>
        <dbReference type="ARBA" id="ARBA00022676"/>
    </source>
</evidence>
<reference evidence="6" key="1">
    <citation type="submission" date="2021-01" db="EMBL/GenBank/DDBJ databases">
        <authorList>
            <person name="Corre E."/>
            <person name="Pelletier E."/>
            <person name="Niang G."/>
            <person name="Scheremetjew M."/>
            <person name="Finn R."/>
            <person name="Kale V."/>
            <person name="Holt S."/>
            <person name="Cochrane G."/>
            <person name="Meng A."/>
            <person name="Brown T."/>
            <person name="Cohen L."/>
        </authorList>
    </citation>
    <scope>NUCLEOTIDE SEQUENCE</scope>
    <source>
        <strain evidence="6">CCMP325</strain>
    </source>
</reference>
<dbReference type="SFLD" id="SFLDS00003">
    <property type="entry name" value="Haloacid_Dehalogenase"/>
    <property type="match status" value="1"/>
</dbReference>
<dbReference type="Gene3D" id="3.40.50.1000">
    <property type="entry name" value="HAD superfamily/HAD-like"/>
    <property type="match status" value="1"/>
</dbReference>
<keyword evidence="1" id="KW-0328">Glycosyltransferase</keyword>
<accession>A0A7S0EIH9</accession>
<proteinExistence type="predicted"/>
<sequence>MRTFSRLRNFILLLLVVPFLPACNAGARELLTRVRPVLRGGQMDSSSLMASMKRLEENGLQVQEIQKLAAQHQWSNESVASLINLLNDKKFGAVDKSSKLAYAKHAKIPLKNKPRVAMFMHSLERNGANNFCLHLIRKLMGSQAFTVIFAPKEGPMRQDFEVLGLSVDIVDPSSKDFLVNLEQKIVEGGVGMVFANTIMRCDVVNLSHKLGLPTVWVIHEAWPQDQLDYYAKEVFMMKSLSSEMIKEAFSKCGCVVFPSNVQKDIYKGLYRPNAALTVYNGIPLTQLDAFRLSHDRNAVRKALGYGPEDFVVLHLGTICNRKGQIYTAQACADLVEKKHCKDLKCLMVGARYIRDHEIKYIDQIKETARASGLQYARWEDTPEEERGQAKITLMDIQADVLRFYMAADVVLVPSLNEVLPLVICEAMAFERPVVCSAIDAIPEAVDDGVEGILVPPADAASLSDAIFKLYQDPELRRKLGKAGRQRVLRQFSYDAMIARYGEVMDELIEDNLESKGPSVGDEPPQTSASSSNMAPLRMVGGWTVPPLNLKGTAETSACQVENPSKIAGRTILVDMDNTVVDWDGMFIKRYGRAIGADEARQKEIESKVRSREHFEIEHNFEEQERAKVMDVIASPGFFAELEPLPGAIEALKEMVDRGVDVRLVTAPHPVCPGPCANEKYDFLLRHFGSEWIDRMIITRDKTHVVGAALIDDKPAVTGSAASPPWNHVLFDQPYNRGVEGKSRLRDWVKWEEILSDALKL</sequence>
<dbReference type="InterPro" id="IPR023214">
    <property type="entry name" value="HAD_sf"/>
</dbReference>
<dbReference type="GO" id="GO:0009223">
    <property type="term" value="P:pyrimidine deoxyribonucleotide catabolic process"/>
    <property type="evidence" value="ECO:0007669"/>
    <property type="project" value="TreeGrafter"/>
</dbReference>
<evidence type="ECO:0000313" key="6">
    <source>
        <dbReference type="EMBL" id="CAD8484640.1"/>
    </source>
</evidence>
<dbReference type="PANTHER" id="PTHR16504">
    <property type="entry name" value="5'(3')-DEOXYRIBONUCLEOTIDASE"/>
    <property type="match status" value="1"/>
</dbReference>
<organism evidence="6">
    <name type="scientific">Hanusia phi</name>
    <dbReference type="NCBI Taxonomy" id="3032"/>
    <lineage>
        <taxon>Eukaryota</taxon>
        <taxon>Cryptophyceae</taxon>
        <taxon>Pyrenomonadales</taxon>
        <taxon>Geminigeraceae</taxon>
        <taxon>Hanusia</taxon>
    </lineage>
</organism>
<name>A0A7S0EIH9_9CRYP</name>
<feature type="domain" description="FHA" evidence="5">
    <location>
        <begin position="588"/>
        <end position="644"/>
    </location>
</feature>
<protein>
    <recommendedName>
        <fullName evidence="5">FHA domain-containing protein</fullName>
    </recommendedName>
</protein>
<feature type="region of interest" description="Disordered" evidence="3">
    <location>
        <begin position="513"/>
        <end position="532"/>
    </location>
</feature>
<dbReference type="Gene3D" id="1.10.40.40">
    <property type="entry name" value="Deoxyribonucleotidase, domain 2"/>
    <property type="match status" value="1"/>
</dbReference>
<evidence type="ECO:0000256" key="3">
    <source>
        <dbReference type="SAM" id="MobiDB-lite"/>
    </source>
</evidence>
<feature type="chain" id="PRO_5031421297" description="FHA domain-containing protein" evidence="4">
    <location>
        <begin position="26"/>
        <end position="760"/>
    </location>
</feature>
<feature type="active site" description="Nucleophile" evidence="2">
    <location>
        <position position="574"/>
    </location>
</feature>
<dbReference type="SFLD" id="SFLDG01126">
    <property type="entry name" value="C1.2:_Nucleotidase_Like"/>
    <property type="match status" value="1"/>
</dbReference>
<dbReference type="Gene3D" id="3.40.50.2000">
    <property type="entry name" value="Glycogen Phosphorylase B"/>
    <property type="match status" value="2"/>
</dbReference>
<dbReference type="GO" id="GO:0016757">
    <property type="term" value="F:glycosyltransferase activity"/>
    <property type="evidence" value="ECO:0007669"/>
    <property type="project" value="UniProtKB-KW"/>
</dbReference>
<keyword evidence="1" id="KW-0808">Transferase</keyword>
<dbReference type="AlphaFoldDB" id="A0A7S0EIH9"/>
<dbReference type="InterPro" id="IPR010708">
    <property type="entry name" value="5'(3')-deoxyribonucleotidase"/>
</dbReference>
<dbReference type="InterPro" id="IPR001296">
    <property type="entry name" value="Glyco_trans_1"/>
</dbReference>
<evidence type="ECO:0000256" key="4">
    <source>
        <dbReference type="SAM" id="SignalP"/>
    </source>
</evidence>
<dbReference type="CDD" id="cd03801">
    <property type="entry name" value="GT4_PimA-like"/>
    <property type="match status" value="1"/>
</dbReference>
<dbReference type="Pfam" id="PF00534">
    <property type="entry name" value="Glycos_transf_1"/>
    <property type="match status" value="1"/>
</dbReference>